<protein>
    <recommendedName>
        <fullName evidence="5">Calcineurin-like phosphoesterase domain-containing protein</fullName>
    </recommendedName>
</protein>
<dbReference type="SUPFAM" id="SSF56300">
    <property type="entry name" value="Metallo-dependent phosphatases"/>
    <property type="match status" value="1"/>
</dbReference>
<keyword evidence="3" id="KW-0408">Iron</keyword>
<dbReference type="Pfam" id="PF00149">
    <property type="entry name" value="Metallophos"/>
    <property type="match status" value="1"/>
</dbReference>
<evidence type="ECO:0000313" key="7">
    <source>
        <dbReference type="Proteomes" id="UP000178606"/>
    </source>
</evidence>
<dbReference type="InterPro" id="IPR004843">
    <property type="entry name" value="Calcineurin-like_PHP"/>
</dbReference>
<dbReference type="Proteomes" id="UP000178606">
    <property type="component" value="Unassembled WGS sequence"/>
</dbReference>
<evidence type="ECO:0000313" key="6">
    <source>
        <dbReference type="EMBL" id="OGG43272.1"/>
    </source>
</evidence>
<evidence type="ECO:0000259" key="5">
    <source>
        <dbReference type="Pfam" id="PF00149"/>
    </source>
</evidence>
<gene>
    <name evidence="6" type="ORF">A3F84_12880</name>
</gene>
<dbReference type="Gene3D" id="3.20.20.150">
    <property type="entry name" value="Divalent-metal-dependent TIM barrel enzymes"/>
    <property type="match status" value="1"/>
</dbReference>
<dbReference type="InterPro" id="IPR036237">
    <property type="entry name" value="Xyl_isomerase-like_sf"/>
</dbReference>
<dbReference type="AlphaFoldDB" id="A0A1F6C2L5"/>
<dbReference type="InterPro" id="IPR029052">
    <property type="entry name" value="Metallo-depent_PP-like"/>
</dbReference>
<accession>A0A1F6C2L5</accession>
<comment type="caution">
    <text evidence="6">The sequence shown here is derived from an EMBL/GenBank/DDBJ whole genome shotgun (WGS) entry which is preliminary data.</text>
</comment>
<evidence type="ECO:0000256" key="2">
    <source>
        <dbReference type="ARBA" id="ARBA00022801"/>
    </source>
</evidence>
<name>A0A1F6C2L5_HANXR</name>
<evidence type="ECO:0000256" key="1">
    <source>
        <dbReference type="ARBA" id="ARBA00022723"/>
    </source>
</evidence>
<evidence type="ECO:0000256" key="3">
    <source>
        <dbReference type="ARBA" id="ARBA00023004"/>
    </source>
</evidence>
<dbReference type="GO" id="GO:0016787">
    <property type="term" value="F:hydrolase activity"/>
    <property type="evidence" value="ECO:0007669"/>
    <property type="project" value="UniProtKB-KW"/>
</dbReference>
<organism evidence="6 7">
    <name type="scientific">Handelsmanbacteria sp. (strain RIFCSPLOWO2_12_FULL_64_10)</name>
    <dbReference type="NCBI Taxonomy" id="1817868"/>
    <lineage>
        <taxon>Bacteria</taxon>
        <taxon>Candidatus Handelsmaniibacteriota</taxon>
    </lineage>
</organism>
<dbReference type="InterPro" id="IPR050884">
    <property type="entry name" value="CNP_phosphodiesterase-III"/>
</dbReference>
<dbReference type="PANTHER" id="PTHR42988">
    <property type="entry name" value="PHOSPHOHYDROLASE"/>
    <property type="match status" value="1"/>
</dbReference>
<comment type="similarity">
    <text evidence="4">Belongs to the cyclic nucleotide phosphodiesterase class-III family.</text>
</comment>
<keyword evidence="1" id="KW-0479">Metal-binding</keyword>
<feature type="domain" description="Calcineurin-like phosphoesterase" evidence="5">
    <location>
        <begin position="16"/>
        <end position="186"/>
    </location>
</feature>
<dbReference type="PANTHER" id="PTHR42988:SF2">
    <property type="entry name" value="CYCLIC NUCLEOTIDE PHOSPHODIESTERASE CBUA0032-RELATED"/>
    <property type="match status" value="1"/>
</dbReference>
<dbReference type="GO" id="GO:0046872">
    <property type="term" value="F:metal ion binding"/>
    <property type="evidence" value="ECO:0007669"/>
    <property type="project" value="UniProtKB-KW"/>
</dbReference>
<sequence length="553" mass="61878">MKRQTADVKSKTITHRFILLADLHLSDRTDTAAYHALQWAVDRVNRDRPDFLAVGGDVTTFGAAGATARFLGAIHRVEVPVLFTPGNAELRRPEALSLLKDLLTPERRHALRGDLLVLLPDTSAGALPAGERAWLDRVVSEHSAVERRVVITHYPVDKLDRESRAWMGQWLSRHRVELLAAGHIHSHRTRRVDGCPEVVCRGLDPDKASGDLPGLSLFESERPGAWSERFIPWSPAIRLLPADLPDGISPVGWSIHGDPVKAAGETLAFGLSCLELRPRDLDFSRKALLEALRRLRDRGPLYLSYHLPNLAWAPGEGRIVGEDALRENLACALELGVDHLTVHVPHAPAWEMERRGDGGFRPTALYGAFEEACGRLFRGPVSAGVRVAVENIHNPSDTPMDSPRREFATRIDEYLRWIDAVARRLGPNAAVGAHLDVGHARNNGGDLDNLQPLGDWYARLGRRILGYHIHQVDMDPETRRLSNHREIPALFSPRISYAGFLWAWATHQITRGPLFVEVREDEARRRTAGLFKRLFEHAHRIREAAELPDRPEG</sequence>
<proteinExistence type="inferred from homology"/>
<evidence type="ECO:0000256" key="4">
    <source>
        <dbReference type="ARBA" id="ARBA00025742"/>
    </source>
</evidence>
<dbReference type="Gene3D" id="3.60.21.10">
    <property type="match status" value="1"/>
</dbReference>
<keyword evidence="2" id="KW-0378">Hydrolase</keyword>
<reference evidence="6 7" key="1">
    <citation type="journal article" date="2016" name="Nat. Commun.">
        <title>Thousands of microbial genomes shed light on interconnected biogeochemical processes in an aquifer system.</title>
        <authorList>
            <person name="Anantharaman K."/>
            <person name="Brown C.T."/>
            <person name="Hug L.A."/>
            <person name="Sharon I."/>
            <person name="Castelle C.J."/>
            <person name="Probst A.J."/>
            <person name="Thomas B.C."/>
            <person name="Singh A."/>
            <person name="Wilkins M.J."/>
            <person name="Karaoz U."/>
            <person name="Brodie E.L."/>
            <person name="Williams K.H."/>
            <person name="Hubbard S.S."/>
            <person name="Banfield J.F."/>
        </authorList>
    </citation>
    <scope>NUCLEOTIDE SEQUENCE [LARGE SCALE GENOMIC DNA]</scope>
    <source>
        <strain evidence="7">RIFCSPLOWO2_12_FULL_64_10</strain>
    </source>
</reference>
<dbReference type="EMBL" id="MFKF01000440">
    <property type="protein sequence ID" value="OGG43272.1"/>
    <property type="molecule type" value="Genomic_DNA"/>
</dbReference>
<dbReference type="SUPFAM" id="SSF51658">
    <property type="entry name" value="Xylose isomerase-like"/>
    <property type="match status" value="1"/>
</dbReference>